<dbReference type="PROSITE" id="PS00194">
    <property type="entry name" value="THIOREDOXIN_1"/>
    <property type="match status" value="1"/>
</dbReference>
<dbReference type="PROSITE" id="PS51352">
    <property type="entry name" value="THIOREDOXIN_2"/>
    <property type="match status" value="1"/>
</dbReference>
<proteinExistence type="inferred from homology"/>
<dbReference type="Gene3D" id="3.40.30.10">
    <property type="entry name" value="Glutaredoxin"/>
    <property type="match status" value="1"/>
</dbReference>
<keyword evidence="5 8" id="KW-0676">Redox-active center</keyword>
<sequence>MRTIKKISQYEELLNEGKPLLIDFYADWCGPCQSMIPTLDRIDDDFEELVIAKVNVDDNPALTKKFSVKGIPALFFMNGSEIVDKAVGSQPYPKLAERVEVFLKKIKD</sequence>
<organism evidence="10 11">
    <name type="scientific">Aureibacter tunicatorum</name>
    <dbReference type="NCBI Taxonomy" id="866807"/>
    <lineage>
        <taxon>Bacteria</taxon>
        <taxon>Pseudomonadati</taxon>
        <taxon>Bacteroidota</taxon>
        <taxon>Cytophagia</taxon>
        <taxon>Cytophagales</taxon>
        <taxon>Persicobacteraceae</taxon>
        <taxon>Aureibacter</taxon>
    </lineage>
</organism>
<evidence type="ECO:0000313" key="11">
    <source>
        <dbReference type="Proteomes" id="UP001185092"/>
    </source>
</evidence>
<evidence type="ECO:0000256" key="6">
    <source>
        <dbReference type="PIRNR" id="PIRNR000077"/>
    </source>
</evidence>
<feature type="site" description="Deprotonates C-terminal active site Cys" evidence="7">
    <location>
        <position position="23"/>
    </location>
</feature>
<dbReference type="AlphaFoldDB" id="A0AAE3XQ60"/>
<dbReference type="GO" id="GO:0015035">
    <property type="term" value="F:protein-disulfide reductase activity"/>
    <property type="evidence" value="ECO:0007669"/>
    <property type="project" value="InterPro"/>
</dbReference>
<dbReference type="PRINTS" id="PR00421">
    <property type="entry name" value="THIOREDOXIN"/>
</dbReference>
<dbReference type="Proteomes" id="UP001185092">
    <property type="component" value="Unassembled WGS sequence"/>
</dbReference>
<name>A0AAE3XQ60_9BACT</name>
<accession>A0AAE3XQ60</accession>
<comment type="similarity">
    <text evidence="1 6">Belongs to the thioredoxin family.</text>
</comment>
<evidence type="ECO:0000256" key="2">
    <source>
        <dbReference type="ARBA" id="ARBA00022448"/>
    </source>
</evidence>
<keyword evidence="3" id="KW-0249">Electron transport</keyword>
<evidence type="ECO:0000256" key="3">
    <source>
        <dbReference type="ARBA" id="ARBA00022982"/>
    </source>
</evidence>
<dbReference type="PANTHER" id="PTHR45663:SF11">
    <property type="entry name" value="GEO12009P1"/>
    <property type="match status" value="1"/>
</dbReference>
<evidence type="ECO:0000256" key="8">
    <source>
        <dbReference type="PIRSR" id="PIRSR000077-4"/>
    </source>
</evidence>
<feature type="disulfide bond" description="Redox-active" evidence="8">
    <location>
        <begin position="29"/>
        <end position="32"/>
    </location>
</feature>
<dbReference type="PIRSF" id="PIRSF000077">
    <property type="entry name" value="Thioredoxin"/>
    <property type="match status" value="1"/>
</dbReference>
<feature type="domain" description="Thioredoxin" evidence="9">
    <location>
        <begin position="1"/>
        <end position="104"/>
    </location>
</feature>
<dbReference type="Pfam" id="PF00085">
    <property type="entry name" value="Thioredoxin"/>
    <property type="match status" value="1"/>
</dbReference>
<comment type="caution">
    <text evidence="10">The sequence shown here is derived from an EMBL/GenBank/DDBJ whole genome shotgun (WGS) entry which is preliminary data.</text>
</comment>
<reference evidence="10" key="1">
    <citation type="submission" date="2023-07" db="EMBL/GenBank/DDBJ databases">
        <title>Genomic Encyclopedia of Type Strains, Phase IV (KMG-IV): sequencing the most valuable type-strain genomes for metagenomic binning, comparative biology and taxonomic classification.</title>
        <authorList>
            <person name="Goeker M."/>
        </authorList>
    </citation>
    <scope>NUCLEOTIDE SEQUENCE</scope>
    <source>
        <strain evidence="10">DSM 26174</strain>
    </source>
</reference>
<feature type="active site" description="Nucleophile" evidence="7">
    <location>
        <position position="32"/>
    </location>
</feature>
<dbReference type="InterPro" id="IPR005746">
    <property type="entry name" value="Thioredoxin"/>
</dbReference>
<dbReference type="RefSeq" id="WP_309940800.1">
    <property type="nucleotide sequence ID" value="NZ_AP025306.1"/>
</dbReference>
<evidence type="ECO:0000256" key="1">
    <source>
        <dbReference type="ARBA" id="ARBA00008987"/>
    </source>
</evidence>
<evidence type="ECO:0000256" key="4">
    <source>
        <dbReference type="ARBA" id="ARBA00023157"/>
    </source>
</evidence>
<evidence type="ECO:0000259" key="9">
    <source>
        <dbReference type="PROSITE" id="PS51352"/>
    </source>
</evidence>
<evidence type="ECO:0000313" key="10">
    <source>
        <dbReference type="EMBL" id="MDR6240678.1"/>
    </source>
</evidence>
<dbReference type="GO" id="GO:0005737">
    <property type="term" value="C:cytoplasm"/>
    <property type="evidence" value="ECO:0007669"/>
    <property type="project" value="TreeGrafter"/>
</dbReference>
<keyword evidence="2" id="KW-0813">Transport</keyword>
<dbReference type="CDD" id="cd02947">
    <property type="entry name" value="TRX_family"/>
    <property type="match status" value="1"/>
</dbReference>
<protein>
    <recommendedName>
        <fullName evidence="6">Thioredoxin</fullName>
    </recommendedName>
</protein>
<dbReference type="PANTHER" id="PTHR45663">
    <property type="entry name" value="GEO12009P1"/>
    <property type="match status" value="1"/>
</dbReference>
<dbReference type="InterPro" id="IPR036249">
    <property type="entry name" value="Thioredoxin-like_sf"/>
</dbReference>
<keyword evidence="4 8" id="KW-1015">Disulfide bond</keyword>
<feature type="active site" description="Nucleophile" evidence="7">
    <location>
        <position position="29"/>
    </location>
</feature>
<evidence type="ECO:0000256" key="5">
    <source>
        <dbReference type="ARBA" id="ARBA00023284"/>
    </source>
</evidence>
<dbReference type="InterPro" id="IPR013766">
    <property type="entry name" value="Thioredoxin_domain"/>
</dbReference>
<dbReference type="SUPFAM" id="SSF52833">
    <property type="entry name" value="Thioredoxin-like"/>
    <property type="match status" value="1"/>
</dbReference>
<feature type="site" description="Contributes to redox potential value" evidence="7">
    <location>
        <position position="30"/>
    </location>
</feature>
<feature type="site" description="Contributes to redox potential value" evidence="7">
    <location>
        <position position="31"/>
    </location>
</feature>
<gene>
    <name evidence="10" type="ORF">HNQ88_003754</name>
</gene>
<evidence type="ECO:0000256" key="7">
    <source>
        <dbReference type="PIRSR" id="PIRSR000077-1"/>
    </source>
</evidence>
<keyword evidence="11" id="KW-1185">Reference proteome</keyword>
<dbReference type="EMBL" id="JAVDQD010000005">
    <property type="protein sequence ID" value="MDR6240678.1"/>
    <property type="molecule type" value="Genomic_DNA"/>
</dbReference>
<dbReference type="InterPro" id="IPR017937">
    <property type="entry name" value="Thioredoxin_CS"/>
</dbReference>